<proteinExistence type="predicted"/>
<accession>A0A448XC02</accession>
<protein>
    <recommendedName>
        <fullName evidence="1">ZU5 domain-containing protein</fullName>
    </recommendedName>
</protein>
<feature type="domain" description="ZU5" evidence="1">
    <location>
        <begin position="35"/>
        <end position="94"/>
    </location>
</feature>
<gene>
    <name evidence="2" type="ORF">PXEA_LOCUS26527</name>
</gene>
<evidence type="ECO:0000259" key="1">
    <source>
        <dbReference type="Pfam" id="PF00791"/>
    </source>
</evidence>
<evidence type="ECO:0000313" key="3">
    <source>
        <dbReference type="Proteomes" id="UP000784294"/>
    </source>
</evidence>
<name>A0A448XC02_9PLAT</name>
<keyword evidence="3" id="KW-1185">Reference proteome</keyword>
<dbReference type="InterPro" id="IPR000906">
    <property type="entry name" value="ZU5_dom"/>
</dbReference>
<organism evidence="2 3">
    <name type="scientific">Protopolystoma xenopodis</name>
    <dbReference type="NCBI Taxonomy" id="117903"/>
    <lineage>
        <taxon>Eukaryota</taxon>
        <taxon>Metazoa</taxon>
        <taxon>Spiralia</taxon>
        <taxon>Lophotrochozoa</taxon>
        <taxon>Platyhelminthes</taxon>
        <taxon>Monogenea</taxon>
        <taxon>Polyopisthocotylea</taxon>
        <taxon>Polystomatidea</taxon>
        <taxon>Polystomatidae</taxon>
        <taxon>Protopolystoma</taxon>
    </lineage>
</organism>
<sequence>MRHVDSSGEGIGPDWEMEVDNVAIVRKPISSGFLVSFLVDARGGMLQSRRLPEMRFFIPPNAATGPTRIICRLTRSDRVNLLPSINDGEGLASR</sequence>
<dbReference type="Gene3D" id="2.60.220.30">
    <property type="match status" value="1"/>
</dbReference>
<dbReference type="Proteomes" id="UP000784294">
    <property type="component" value="Unassembled WGS sequence"/>
</dbReference>
<dbReference type="Pfam" id="PF00791">
    <property type="entry name" value="ZU5"/>
    <property type="match status" value="1"/>
</dbReference>
<dbReference type="EMBL" id="CAAALY010245145">
    <property type="protein sequence ID" value="VEL33087.1"/>
    <property type="molecule type" value="Genomic_DNA"/>
</dbReference>
<comment type="caution">
    <text evidence="2">The sequence shown here is derived from an EMBL/GenBank/DDBJ whole genome shotgun (WGS) entry which is preliminary data.</text>
</comment>
<dbReference type="OrthoDB" id="20872at2759"/>
<evidence type="ECO:0000313" key="2">
    <source>
        <dbReference type="EMBL" id="VEL33087.1"/>
    </source>
</evidence>
<reference evidence="2" key="1">
    <citation type="submission" date="2018-11" db="EMBL/GenBank/DDBJ databases">
        <authorList>
            <consortium name="Pathogen Informatics"/>
        </authorList>
    </citation>
    <scope>NUCLEOTIDE SEQUENCE</scope>
</reference>
<dbReference type="AlphaFoldDB" id="A0A448XC02"/>